<dbReference type="STRING" id="1314782.A0A165MQX5"/>
<accession>A0A165MQX5</accession>
<gene>
    <name evidence="1" type="ORF">NEOLEDRAFT_1019852</name>
</gene>
<protein>
    <recommendedName>
        <fullName evidence="3">Reverse transcriptase RNase H-like domain-containing protein</fullName>
    </recommendedName>
</protein>
<proteinExistence type="predicted"/>
<organism evidence="1 2">
    <name type="scientific">Neolentinus lepideus HHB14362 ss-1</name>
    <dbReference type="NCBI Taxonomy" id="1314782"/>
    <lineage>
        <taxon>Eukaryota</taxon>
        <taxon>Fungi</taxon>
        <taxon>Dikarya</taxon>
        <taxon>Basidiomycota</taxon>
        <taxon>Agaricomycotina</taxon>
        <taxon>Agaricomycetes</taxon>
        <taxon>Gloeophyllales</taxon>
        <taxon>Gloeophyllaceae</taxon>
        <taxon>Neolentinus</taxon>
    </lineage>
</organism>
<feature type="non-terminal residue" evidence="1">
    <location>
        <position position="1"/>
    </location>
</feature>
<evidence type="ECO:0000313" key="2">
    <source>
        <dbReference type="Proteomes" id="UP000076761"/>
    </source>
</evidence>
<dbReference type="OrthoDB" id="1750432at2759"/>
<dbReference type="EMBL" id="KV425668">
    <property type="protein sequence ID" value="KZT18656.1"/>
    <property type="molecule type" value="Genomic_DNA"/>
</dbReference>
<evidence type="ECO:0000313" key="1">
    <source>
        <dbReference type="EMBL" id="KZT18656.1"/>
    </source>
</evidence>
<evidence type="ECO:0008006" key="3">
    <source>
        <dbReference type="Google" id="ProtNLM"/>
    </source>
</evidence>
<dbReference type="AlphaFoldDB" id="A0A165MQX5"/>
<sequence length="98" mass="10991">QHRWLDVLNEFDFSIHYIPGETNVLADALSRIYSDEPLRIVRAESEYVGDDGTGRDDLGLCLAYVNVELGCSCPVYTDPSVLCLFQSSPVRRSTHLAE</sequence>
<keyword evidence="2" id="KW-1185">Reference proteome</keyword>
<feature type="non-terminal residue" evidence="1">
    <location>
        <position position="98"/>
    </location>
</feature>
<name>A0A165MQX5_9AGAM</name>
<dbReference type="InParanoid" id="A0A165MQX5"/>
<dbReference type="Proteomes" id="UP000076761">
    <property type="component" value="Unassembled WGS sequence"/>
</dbReference>
<reference evidence="1 2" key="1">
    <citation type="journal article" date="2016" name="Mol. Biol. Evol.">
        <title>Comparative Genomics of Early-Diverging Mushroom-Forming Fungi Provides Insights into the Origins of Lignocellulose Decay Capabilities.</title>
        <authorList>
            <person name="Nagy L.G."/>
            <person name="Riley R."/>
            <person name="Tritt A."/>
            <person name="Adam C."/>
            <person name="Daum C."/>
            <person name="Floudas D."/>
            <person name="Sun H."/>
            <person name="Yadav J.S."/>
            <person name="Pangilinan J."/>
            <person name="Larsson K.H."/>
            <person name="Matsuura K."/>
            <person name="Barry K."/>
            <person name="Labutti K."/>
            <person name="Kuo R."/>
            <person name="Ohm R.A."/>
            <person name="Bhattacharya S.S."/>
            <person name="Shirouzu T."/>
            <person name="Yoshinaga Y."/>
            <person name="Martin F.M."/>
            <person name="Grigoriev I.V."/>
            <person name="Hibbett D.S."/>
        </authorList>
    </citation>
    <scope>NUCLEOTIDE SEQUENCE [LARGE SCALE GENOMIC DNA]</scope>
    <source>
        <strain evidence="1 2">HHB14362 ss-1</strain>
    </source>
</reference>